<feature type="compositionally biased region" description="Polar residues" evidence="1">
    <location>
        <begin position="20"/>
        <end position="31"/>
    </location>
</feature>
<dbReference type="EMBL" id="JABFAA010000011">
    <property type="protein sequence ID" value="MBA0695293.1"/>
    <property type="molecule type" value="Genomic_DNA"/>
</dbReference>
<evidence type="ECO:0000256" key="1">
    <source>
        <dbReference type="SAM" id="MobiDB-lite"/>
    </source>
</evidence>
<gene>
    <name evidence="2" type="ORF">Goari_001925</name>
</gene>
<keyword evidence="3" id="KW-1185">Reference proteome</keyword>
<accession>A0A7J8Y6U1</accession>
<dbReference type="AlphaFoldDB" id="A0A7J8Y6U1"/>
<dbReference type="Proteomes" id="UP000593577">
    <property type="component" value="Unassembled WGS sequence"/>
</dbReference>
<evidence type="ECO:0000313" key="3">
    <source>
        <dbReference type="Proteomes" id="UP000593577"/>
    </source>
</evidence>
<evidence type="ECO:0000313" key="2">
    <source>
        <dbReference type="EMBL" id="MBA0695293.1"/>
    </source>
</evidence>
<reference evidence="2 3" key="1">
    <citation type="journal article" date="2019" name="Genome Biol. Evol.">
        <title>Insights into the evolution of the New World diploid cottons (Gossypium, subgenus Houzingenia) based on genome sequencing.</title>
        <authorList>
            <person name="Grover C.E."/>
            <person name="Arick M.A. 2nd"/>
            <person name="Thrash A."/>
            <person name="Conover J.L."/>
            <person name="Sanders W.S."/>
            <person name="Peterson D.G."/>
            <person name="Frelichowski J.E."/>
            <person name="Scheffler J.A."/>
            <person name="Scheffler B.E."/>
            <person name="Wendel J.F."/>
        </authorList>
    </citation>
    <scope>NUCLEOTIDE SEQUENCE [LARGE SCALE GENOMIC DNA]</scope>
    <source>
        <strain evidence="2">185</strain>
        <tissue evidence="2">Leaf</tissue>
    </source>
</reference>
<protein>
    <submittedName>
        <fullName evidence="2">Uncharacterized protein</fullName>
    </submittedName>
</protein>
<name>A0A7J8Y6U1_GOSAI</name>
<feature type="region of interest" description="Disordered" evidence="1">
    <location>
        <begin position="15"/>
        <end position="47"/>
    </location>
</feature>
<sequence length="47" mass="4957">MALLISCFSCFCGSQPEKVSPSSIKANTASNAKLKESKAKKSPPIPM</sequence>
<organism evidence="2 3">
    <name type="scientific">Gossypium aridum</name>
    <name type="common">American cotton</name>
    <name type="synonym">Erioxylum aridum</name>
    <dbReference type="NCBI Taxonomy" id="34290"/>
    <lineage>
        <taxon>Eukaryota</taxon>
        <taxon>Viridiplantae</taxon>
        <taxon>Streptophyta</taxon>
        <taxon>Embryophyta</taxon>
        <taxon>Tracheophyta</taxon>
        <taxon>Spermatophyta</taxon>
        <taxon>Magnoliopsida</taxon>
        <taxon>eudicotyledons</taxon>
        <taxon>Gunneridae</taxon>
        <taxon>Pentapetalae</taxon>
        <taxon>rosids</taxon>
        <taxon>malvids</taxon>
        <taxon>Malvales</taxon>
        <taxon>Malvaceae</taxon>
        <taxon>Malvoideae</taxon>
        <taxon>Gossypium</taxon>
    </lineage>
</organism>
<comment type="caution">
    <text evidence="2">The sequence shown here is derived from an EMBL/GenBank/DDBJ whole genome shotgun (WGS) entry which is preliminary data.</text>
</comment>
<feature type="non-terminal residue" evidence="2">
    <location>
        <position position="47"/>
    </location>
</feature>
<proteinExistence type="predicted"/>